<dbReference type="InterPro" id="IPR046848">
    <property type="entry name" value="E_motif"/>
</dbReference>
<dbReference type="PROSITE" id="PS51257">
    <property type="entry name" value="PROKAR_LIPOPROTEIN"/>
    <property type="match status" value="1"/>
</dbReference>
<dbReference type="PANTHER" id="PTHR47926">
    <property type="entry name" value="PENTATRICOPEPTIDE REPEAT-CONTAINING PROTEIN"/>
    <property type="match status" value="1"/>
</dbReference>
<reference evidence="1 2" key="3">
    <citation type="journal article" date="2010" name="BMC Genomics">
        <title>Transcriptome sequencing and comparative analysis of cucumber flowers with different sex types.</title>
        <authorList>
            <person name="Guo S."/>
            <person name="Zheng Y."/>
            <person name="Joung J.G."/>
            <person name="Liu S."/>
            <person name="Zhang Z."/>
            <person name="Crasta O.R."/>
            <person name="Sobral B.W."/>
            <person name="Xu Y."/>
            <person name="Huang S."/>
            <person name="Fei Z."/>
        </authorList>
    </citation>
    <scope>NUCLEOTIDE SEQUENCE [LARGE SCALE GENOMIC DNA]</scope>
    <source>
        <strain evidence="2">cv. 9930</strain>
    </source>
</reference>
<evidence type="ECO:0000313" key="2">
    <source>
        <dbReference type="Proteomes" id="UP000029981"/>
    </source>
</evidence>
<dbReference type="Pfam" id="PF20431">
    <property type="entry name" value="E_motif"/>
    <property type="match status" value="1"/>
</dbReference>
<dbReference type="InterPro" id="IPR046960">
    <property type="entry name" value="PPR_At4g14850-like_plant"/>
</dbReference>
<accession>A0A0A0KNI3</accession>
<dbReference type="Gramene" id="KGN50444">
    <property type="protein sequence ID" value="KGN50444"/>
    <property type="gene ID" value="Csa_5G175680"/>
</dbReference>
<organism evidence="1 2">
    <name type="scientific">Cucumis sativus</name>
    <name type="common">Cucumber</name>
    <dbReference type="NCBI Taxonomy" id="3659"/>
    <lineage>
        <taxon>Eukaryota</taxon>
        <taxon>Viridiplantae</taxon>
        <taxon>Streptophyta</taxon>
        <taxon>Embryophyta</taxon>
        <taxon>Tracheophyta</taxon>
        <taxon>Spermatophyta</taxon>
        <taxon>Magnoliopsida</taxon>
        <taxon>eudicotyledons</taxon>
        <taxon>Gunneridae</taxon>
        <taxon>Pentapetalae</taxon>
        <taxon>rosids</taxon>
        <taxon>fabids</taxon>
        <taxon>Cucurbitales</taxon>
        <taxon>Cucurbitaceae</taxon>
        <taxon>Benincaseae</taxon>
        <taxon>Cucumis</taxon>
    </lineage>
</organism>
<reference evidence="1 2" key="1">
    <citation type="journal article" date="2009" name="Nat. Genet.">
        <title>The genome of the cucumber, Cucumis sativus L.</title>
        <authorList>
            <person name="Huang S."/>
            <person name="Li R."/>
            <person name="Zhang Z."/>
            <person name="Li L."/>
            <person name="Gu X."/>
            <person name="Fan W."/>
            <person name="Lucas W.J."/>
            <person name="Wang X."/>
            <person name="Xie B."/>
            <person name="Ni P."/>
            <person name="Ren Y."/>
            <person name="Zhu H."/>
            <person name="Li J."/>
            <person name="Lin K."/>
            <person name="Jin W."/>
            <person name="Fei Z."/>
            <person name="Li G."/>
            <person name="Staub J."/>
            <person name="Kilian A."/>
            <person name="van der Vossen E.A."/>
            <person name="Wu Y."/>
            <person name="Guo J."/>
            <person name="He J."/>
            <person name="Jia Z."/>
            <person name="Ren Y."/>
            <person name="Tian G."/>
            <person name="Lu Y."/>
            <person name="Ruan J."/>
            <person name="Qian W."/>
            <person name="Wang M."/>
            <person name="Huang Q."/>
            <person name="Li B."/>
            <person name="Xuan Z."/>
            <person name="Cao J."/>
            <person name="Asan"/>
            <person name="Wu Z."/>
            <person name="Zhang J."/>
            <person name="Cai Q."/>
            <person name="Bai Y."/>
            <person name="Zhao B."/>
            <person name="Han Y."/>
            <person name="Li Y."/>
            <person name="Li X."/>
            <person name="Wang S."/>
            <person name="Shi Q."/>
            <person name="Liu S."/>
            <person name="Cho W.K."/>
            <person name="Kim J.Y."/>
            <person name="Xu Y."/>
            <person name="Heller-Uszynska K."/>
            <person name="Miao H."/>
            <person name="Cheng Z."/>
            <person name="Zhang S."/>
            <person name="Wu J."/>
            <person name="Yang Y."/>
            <person name="Kang H."/>
            <person name="Li M."/>
            <person name="Liang H."/>
            <person name="Ren X."/>
            <person name="Shi Z."/>
            <person name="Wen M."/>
            <person name="Jian M."/>
            <person name="Yang H."/>
            <person name="Zhang G."/>
            <person name="Yang Z."/>
            <person name="Chen R."/>
            <person name="Liu S."/>
            <person name="Li J."/>
            <person name="Ma L."/>
            <person name="Liu H."/>
            <person name="Zhou Y."/>
            <person name="Zhao J."/>
            <person name="Fang X."/>
            <person name="Li G."/>
            <person name="Fang L."/>
            <person name="Li Y."/>
            <person name="Liu D."/>
            <person name="Zheng H."/>
            <person name="Zhang Y."/>
            <person name="Qin N."/>
            <person name="Li Z."/>
            <person name="Yang G."/>
            <person name="Yang S."/>
            <person name="Bolund L."/>
            <person name="Kristiansen K."/>
            <person name="Zheng H."/>
            <person name="Li S."/>
            <person name="Zhang X."/>
            <person name="Yang H."/>
            <person name="Wang J."/>
            <person name="Sun R."/>
            <person name="Zhang B."/>
            <person name="Jiang S."/>
            <person name="Wang J."/>
            <person name="Du Y."/>
            <person name="Li S."/>
        </authorList>
    </citation>
    <scope>NUCLEOTIDE SEQUENCE [LARGE SCALE GENOMIC DNA]</scope>
    <source>
        <strain evidence="2">cv. 9930</strain>
    </source>
</reference>
<proteinExistence type="predicted"/>
<evidence type="ECO:0000313" key="1">
    <source>
        <dbReference type="EMBL" id="KGN50444.1"/>
    </source>
</evidence>
<dbReference type="EMBL" id="CM002926">
    <property type="protein sequence ID" value="KGN50444.1"/>
    <property type="molecule type" value="Genomic_DNA"/>
</dbReference>
<dbReference type="GO" id="GO:0003723">
    <property type="term" value="F:RNA binding"/>
    <property type="evidence" value="ECO:0007669"/>
    <property type="project" value="InterPro"/>
</dbReference>
<sequence>MKKKGRVESNYITFLSVISACRTLPFRLEASMDHYGAVVDLIGRASRIKEVSDCTQNMPIGLGITVCGATLDARSRYKLFELNPEEGGYYVLLADIYASASKRNKLAEVKKSNIIKKQWLKKTPGCSSVELRNDVHFLYSASTTHPQFKRTYALNLGNEIKTASYVPDTNLINNVEGDVQEQLLNSHSKQLAVAFGHLNTSPGS</sequence>
<dbReference type="PANTHER" id="PTHR47926:SF373">
    <property type="entry name" value="TETRATRICOPEPTIDE-LIKE HELICAL DOMAIN SUPERFAMILY, DYW DOMAIN-CONTAINING PROTEIN"/>
    <property type="match status" value="1"/>
</dbReference>
<protein>
    <submittedName>
        <fullName evidence="1">Uncharacterized protein</fullName>
    </submittedName>
</protein>
<name>A0A0A0KNI3_CUCSA</name>
<keyword evidence="2" id="KW-1185">Reference proteome</keyword>
<gene>
    <name evidence="1" type="ORF">Csa_5G175680</name>
</gene>
<dbReference type="Proteomes" id="UP000029981">
    <property type="component" value="Chromosome 5"/>
</dbReference>
<reference evidence="1 2" key="2">
    <citation type="journal article" date="2009" name="PLoS ONE">
        <title>An integrated genetic and cytogenetic map of the cucumber genome.</title>
        <authorList>
            <person name="Ren Y."/>
            <person name="Zhang Z."/>
            <person name="Liu J."/>
            <person name="Staub J.E."/>
            <person name="Han Y."/>
            <person name="Cheng Z."/>
            <person name="Li X."/>
            <person name="Lu J."/>
            <person name="Miao H."/>
            <person name="Kang H."/>
            <person name="Xie B."/>
            <person name="Gu X."/>
            <person name="Wang X."/>
            <person name="Du Y."/>
            <person name="Jin W."/>
            <person name="Huang S."/>
        </authorList>
    </citation>
    <scope>NUCLEOTIDE SEQUENCE [LARGE SCALE GENOMIC DNA]</scope>
    <source>
        <strain evidence="2">cv. 9930</strain>
    </source>
</reference>
<dbReference type="AlphaFoldDB" id="A0A0A0KNI3"/>
<reference evidence="1 2" key="4">
    <citation type="journal article" date="2011" name="BMC Genomics">
        <title>RNA-Seq improves annotation of protein-coding genes in the cucumber genome.</title>
        <authorList>
            <person name="Li Z."/>
            <person name="Zhang Z."/>
            <person name="Yan P."/>
            <person name="Huang S."/>
            <person name="Fei Z."/>
            <person name="Lin K."/>
        </authorList>
    </citation>
    <scope>NUCLEOTIDE SEQUENCE [LARGE SCALE GENOMIC DNA]</scope>
    <source>
        <strain evidence="2">cv. 9930</strain>
    </source>
</reference>
<dbReference type="GO" id="GO:0009451">
    <property type="term" value="P:RNA modification"/>
    <property type="evidence" value="ECO:0007669"/>
    <property type="project" value="InterPro"/>
</dbReference>